<keyword evidence="7" id="KW-0539">Nucleus</keyword>
<evidence type="ECO:0000256" key="7">
    <source>
        <dbReference type="ARBA" id="ARBA00023242"/>
    </source>
</evidence>
<evidence type="ECO:0000256" key="9">
    <source>
        <dbReference type="SAM" id="MobiDB-lite"/>
    </source>
</evidence>
<dbReference type="SMART" id="SM00355">
    <property type="entry name" value="ZnF_C2H2"/>
    <property type="match status" value="3"/>
</dbReference>
<feature type="domain" description="C2H2-type" evidence="10">
    <location>
        <begin position="390"/>
        <end position="417"/>
    </location>
</feature>
<accession>A0AAV7P1M0</accession>
<dbReference type="PROSITE" id="PS50157">
    <property type="entry name" value="ZINC_FINGER_C2H2_2"/>
    <property type="match status" value="3"/>
</dbReference>
<dbReference type="PROSITE" id="PS50805">
    <property type="entry name" value="KRAB"/>
    <property type="match status" value="1"/>
</dbReference>
<dbReference type="InterPro" id="IPR013087">
    <property type="entry name" value="Znf_C2H2_type"/>
</dbReference>
<keyword evidence="5" id="KW-0862">Zinc</keyword>
<comment type="caution">
    <text evidence="12">The sequence shown here is derived from an EMBL/GenBank/DDBJ whole genome shotgun (WGS) entry which is preliminary data.</text>
</comment>
<evidence type="ECO:0000259" key="10">
    <source>
        <dbReference type="PROSITE" id="PS50157"/>
    </source>
</evidence>
<keyword evidence="4 8" id="KW-0863">Zinc-finger</keyword>
<evidence type="ECO:0000256" key="8">
    <source>
        <dbReference type="PROSITE-ProRule" id="PRU00042"/>
    </source>
</evidence>
<feature type="compositionally biased region" description="Low complexity" evidence="9">
    <location>
        <begin position="298"/>
        <end position="309"/>
    </location>
</feature>
<feature type="domain" description="C2H2-type" evidence="10">
    <location>
        <begin position="362"/>
        <end position="389"/>
    </location>
</feature>
<keyword evidence="3" id="KW-0677">Repeat</keyword>
<dbReference type="FunFam" id="3.30.160.60:FF:001119">
    <property type="entry name" value="zinc finger protein 408"/>
    <property type="match status" value="1"/>
</dbReference>
<dbReference type="Gene3D" id="3.30.160.60">
    <property type="entry name" value="Classic Zinc Finger"/>
    <property type="match status" value="3"/>
</dbReference>
<dbReference type="InterPro" id="IPR036051">
    <property type="entry name" value="KRAB_dom_sf"/>
</dbReference>
<feature type="domain" description="KRAB" evidence="11">
    <location>
        <begin position="16"/>
        <end position="87"/>
    </location>
</feature>
<dbReference type="InterPro" id="IPR036236">
    <property type="entry name" value="Znf_C2H2_sf"/>
</dbReference>
<dbReference type="Proteomes" id="UP001066276">
    <property type="component" value="Chromosome 7"/>
</dbReference>
<dbReference type="GO" id="GO:0000977">
    <property type="term" value="F:RNA polymerase II transcription regulatory region sequence-specific DNA binding"/>
    <property type="evidence" value="ECO:0007669"/>
    <property type="project" value="TreeGrafter"/>
</dbReference>
<feature type="domain" description="C2H2-type" evidence="10">
    <location>
        <begin position="334"/>
        <end position="361"/>
    </location>
</feature>
<evidence type="ECO:0000259" key="11">
    <source>
        <dbReference type="PROSITE" id="PS50805"/>
    </source>
</evidence>
<dbReference type="Gene3D" id="6.10.140.140">
    <property type="match status" value="1"/>
</dbReference>
<evidence type="ECO:0000256" key="5">
    <source>
        <dbReference type="ARBA" id="ARBA00022833"/>
    </source>
</evidence>
<dbReference type="Pfam" id="PF01352">
    <property type="entry name" value="KRAB"/>
    <property type="match status" value="1"/>
</dbReference>
<protein>
    <submittedName>
        <fullName evidence="12">Uncharacterized protein</fullName>
    </submittedName>
</protein>
<dbReference type="PROSITE" id="PS00028">
    <property type="entry name" value="ZINC_FINGER_C2H2_1"/>
    <property type="match status" value="3"/>
</dbReference>
<evidence type="ECO:0000256" key="6">
    <source>
        <dbReference type="ARBA" id="ARBA00023125"/>
    </source>
</evidence>
<keyword evidence="6" id="KW-0238">DNA-binding</keyword>
<evidence type="ECO:0000256" key="2">
    <source>
        <dbReference type="ARBA" id="ARBA00022723"/>
    </source>
</evidence>
<dbReference type="SUPFAM" id="SSF57667">
    <property type="entry name" value="beta-beta-alpha zinc fingers"/>
    <property type="match status" value="2"/>
</dbReference>
<dbReference type="EMBL" id="JANPWB010000011">
    <property type="protein sequence ID" value="KAJ1121604.1"/>
    <property type="molecule type" value="Genomic_DNA"/>
</dbReference>
<feature type="region of interest" description="Disordered" evidence="9">
    <location>
        <begin position="82"/>
        <end position="101"/>
    </location>
</feature>
<comment type="subcellular location">
    <subcellularLocation>
        <location evidence="1">Nucleus</location>
    </subcellularLocation>
</comment>
<dbReference type="SUPFAM" id="SSF109640">
    <property type="entry name" value="KRAB domain (Kruppel-associated box)"/>
    <property type="match status" value="1"/>
</dbReference>
<evidence type="ECO:0000313" key="12">
    <source>
        <dbReference type="EMBL" id="KAJ1121604.1"/>
    </source>
</evidence>
<dbReference type="AlphaFoldDB" id="A0AAV7P1M0"/>
<proteinExistence type="predicted"/>
<dbReference type="FunFam" id="3.30.160.60:FF:001818">
    <property type="entry name" value="GDNF-inducible zinc finger protein 1 isoform X1"/>
    <property type="match status" value="1"/>
</dbReference>
<gene>
    <name evidence="12" type="ORF">NDU88_000125</name>
</gene>
<dbReference type="GO" id="GO:0000981">
    <property type="term" value="F:DNA-binding transcription factor activity, RNA polymerase II-specific"/>
    <property type="evidence" value="ECO:0007669"/>
    <property type="project" value="TreeGrafter"/>
</dbReference>
<evidence type="ECO:0000256" key="4">
    <source>
        <dbReference type="ARBA" id="ARBA00022771"/>
    </source>
</evidence>
<keyword evidence="13" id="KW-1185">Reference proteome</keyword>
<reference evidence="12" key="1">
    <citation type="journal article" date="2022" name="bioRxiv">
        <title>Sequencing and chromosome-scale assembly of the giantPleurodeles waltlgenome.</title>
        <authorList>
            <person name="Brown T."/>
            <person name="Elewa A."/>
            <person name="Iarovenko S."/>
            <person name="Subramanian E."/>
            <person name="Araus A.J."/>
            <person name="Petzold A."/>
            <person name="Susuki M."/>
            <person name="Suzuki K.-i.T."/>
            <person name="Hayashi T."/>
            <person name="Toyoda A."/>
            <person name="Oliveira C."/>
            <person name="Osipova E."/>
            <person name="Leigh N.D."/>
            <person name="Simon A."/>
            <person name="Yun M.H."/>
        </authorList>
    </citation>
    <scope>NUCLEOTIDE SEQUENCE</scope>
    <source>
        <strain evidence="12">20211129_DDA</strain>
        <tissue evidence="12">Liver</tissue>
    </source>
</reference>
<evidence type="ECO:0000256" key="3">
    <source>
        <dbReference type="ARBA" id="ARBA00022737"/>
    </source>
</evidence>
<dbReference type="FunFam" id="3.30.160.60:FF:002343">
    <property type="entry name" value="Zinc finger protein 33A"/>
    <property type="match status" value="1"/>
</dbReference>
<evidence type="ECO:0000313" key="13">
    <source>
        <dbReference type="Proteomes" id="UP001066276"/>
    </source>
</evidence>
<feature type="region of interest" description="Disordered" evidence="9">
    <location>
        <begin position="298"/>
        <end position="319"/>
    </location>
</feature>
<dbReference type="GO" id="GO:0005634">
    <property type="term" value="C:nucleus"/>
    <property type="evidence" value="ECO:0007669"/>
    <property type="project" value="UniProtKB-SubCell"/>
</dbReference>
<dbReference type="CDD" id="cd07765">
    <property type="entry name" value="KRAB_A-box"/>
    <property type="match status" value="1"/>
</dbReference>
<dbReference type="Pfam" id="PF00096">
    <property type="entry name" value="zf-C2H2"/>
    <property type="match status" value="3"/>
</dbReference>
<dbReference type="PANTHER" id="PTHR24381">
    <property type="entry name" value="ZINC FINGER PROTEIN"/>
    <property type="match status" value="1"/>
</dbReference>
<dbReference type="SMART" id="SM00349">
    <property type="entry name" value="KRAB"/>
    <property type="match status" value="1"/>
</dbReference>
<dbReference type="PANTHER" id="PTHR24381:SF390">
    <property type="entry name" value="ZINC FINGER PROTEIN 37 HOMOLOG"/>
    <property type="match status" value="1"/>
</dbReference>
<dbReference type="GO" id="GO:0008270">
    <property type="term" value="F:zinc ion binding"/>
    <property type="evidence" value="ECO:0007669"/>
    <property type="project" value="UniProtKB-KW"/>
</dbReference>
<organism evidence="12 13">
    <name type="scientific">Pleurodeles waltl</name>
    <name type="common">Iberian ribbed newt</name>
    <dbReference type="NCBI Taxonomy" id="8319"/>
    <lineage>
        <taxon>Eukaryota</taxon>
        <taxon>Metazoa</taxon>
        <taxon>Chordata</taxon>
        <taxon>Craniata</taxon>
        <taxon>Vertebrata</taxon>
        <taxon>Euteleostomi</taxon>
        <taxon>Amphibia</taxon>
        <taxon>Batrachia</taxon>
        <taxon>Caudata</taxon>
        <taxon>Salamandroidea</taxon>
        <taxon>Salamandridae</taxon>
        <taxon>Pleurodelinae</taxon>
        <taxon>Pleurodeles</taxon>
    </lineage>
</organism>
<keyword evidence="2" id="KW-0479">Metal-binding</keyword>
<evidence type="ECO:0000256" key="1">
    <source>
        <dbReference type="ARBA" id="ARBA00004123"/>
    </source>
</evidence>
<dbReference type="InterPro" id="IPR001909">
    <property type="entry name" value="KRAB"/>
</dbReference>
<sequence length="423" mass="47240">MRTGSAAQQAPDESMLTFCDVAACFSEEEWTLLQNWQKELYRSVMMEIRQAFSSLGPLIAASVFSLRPKEKESVSFQFLQDSEERRRGRAPSVGPCAPGGGLRTDGDSEFGLLDPHDAGTDDGSAGSWFGPAYVTPDASLNIKREGESHSADTLHPEIKEITSARPEVNPPAASLGIDEEGEMYTIDIQGDPRTGGFNHPAGEASMGTRSEVDSSSICNDKMTLHESAAEQLKVNVNMVSVSETKNLIRKMWSGSNKEGKEFKTEEGDHGRNQQMYSSFYQVMPNTKRSEAYTAHEITTSNNNPNSYTYPEREQKNQKSRCIGHQRAHKGKERHACTECGKSLRSASALLRHERVHTGERPFLCNICGKSYNQKEVLRRHQKMHTGEKPYQCGECGKRFALKHNLVGHQTTHMRRQRSYETGL</sequence>
<name>A0AAV7P1M0_PLEWA</name>